<keyword evidence="3" id="KW-1185">Reference proteome</keyword>
<dbReference type="AlphaFoldDB" id="A0A5C1QK94"/>
<dbReference type="Proteomes" id="UP000324209">
    <property type="component" value="Chromosome"/>
</dbReference>
<dbReference type="PANTHER" id="PTHR38659:SF2">
    <property type="entry name" value="HDIG DOMAIN PROTEIN"/>
    <property type="match status" value="1"/>
</dbReference>
<protein>
    <submittedName>
        <fullName evidence="2">HDIG domain-containing protein</fullName>
    </submittedName>
</protein>
<dbReference type="Pfam" id="PF01966">
    <property type="entry name" value="HD"/>
    <property type="match status" value="1"/>
</dbReference>
<evidence type="ECO:0000259" key="1">
    <source>
        <dbReference type="Pfam" id="PF01966"/>
    </source>
</evidence>
<reference evidence="2 3" key="1">
    <citation type="submission" date="2019-02" db="EMBL/GenBank/DDBJ databases">
        <title>Complete Genome Sequence and Methylome Analysis of free living Spirochaetas.</title>
        <authorList>
            <person name="Fomenkov A."/>
            <person name="Dubinina G."/>
            <person name="Leshcheva N."/>
            <person name="Mikheeva N."/>
            <person name="Grabovich M."/>
            <person name="Vincze T."/>
            <person name="Roberts R.J."/>
        </authorList>
    </citation>
    <scope>NUCLEOTIDE SEQUENCE [LARGE SCALE GENOMIC DNA]</scope>
    <source>
        <strain evidence="2 3">K2</strain>
    </source>
</reference>
<gene>
    <name evidence="2" type="ORF">EXM22_00625</name>
</gene>
<organism evidence="2 3">
    <name type="scientific">Oceanispirochaeta crateris</name>
    <dbReference type="NCBI Taxonomy" id="2518645"/>
    <lineage>
        <taxon>Bacteria</taxon>
        <taxon>Pseudomonadati</taxon>
        <taxon>Spirochaetota</taxon>
        <taxon>Spirochaetia</taxon>
        <taxon>Spirochaetales</taxon>
        <taxon>Spirochaetaceae</taxon>
        <taxon>Oceanispirochaeta</taxon>
    </lineage>
</organism>
<accession>A0A5C1QK94</accession>
<feature type="domain" description="HD" evidence="1">
    <location>
        <begin position="22"/>
        <end position="88"/>
    </location>
</feature>
<dbReference type="InterPro" id="IPR006675">
    <property type="entry name" value="HDIG_dom"/>
</dbReference>
<dbReference type="Gene3D" id="1.10.3210.10">
    <property type="entry name" value="Hypothetical protein af1432"/>
    <property type="match status" value="1"/>
</dbReference>
<dbReference type="KEGG" id="ock:EXM22_00625"/>
<proteinExistence type="predicted"/>
<evidence type="ECO:0000313" key="2">
    <source>
        <dbReference type="EMBL" id="QEN06562.1"/>
    </source>
</evidence>
<dbReference type="EMBL" id="CP036150">
    <property type="protein sequence ID" value="QEN06562.1"/>
    <property type="molecule type" value="Genomic_DNA"/>
</dbReference>
<sequence length="189" mass="20983">MQINREAALALFREFNQSESLYTHALAVEAVMRHAAELRGYDPEFWGIVGLIHDLDYEKYPQEHCVKSAEILRDRGWPEEVVHAVVSHGWGLCSDVEPVHEMEKVLYATDELTGLITATVLVRPSKSILDLEVKSVKKKWKAKGFSAGVDRAVIEKGASMLEMETGDLIAMTIEGMKTAAEEIGLAGSK</sequence>
<dbReference type="OrthoDB" id="9801160at2"/>
<dbReference type="SUPFAM" id="SSF109604">
    <property type="entry name" value="HD-domain/PDEase-like"/>
    <property type="match status" value="1"/>
</dbReference>
<dbReference type="NCBIfam" id="TIGR00277">
    <property type="entry name" value="HDIG"/>
    <property type="match status" value="1"/>
</dbReference>
<dbReference type="RefSeq" id="WP_149484645.1">
    <property type="nucleotide sequence ID" value="NZ_CP036150.1"/>
</dbReference>
<dbReference type="PANTHER" id="PTHR38659">
    <property type="entry name" value="METAL-DEPENDENT PHOSPHOHYDROLASE"/>
    <property type="match status" value="1"/>
</dbReference>
<name>A0A5C1QK94_9SPIO</name>
<dbReference type="InterPro" id="IPR006674">
    <property type="entry name" value="HD_domain"/>
</dbReference>
<evidence type="ECO:0000313" key="3">
    <source>
        <dbReference type="Proteomes" id="UP000324209"/>
    </source>
</evidence>